<evidence type="ECO:0000313" key="2">
    <source>
        <dbReference type="Proteomes" id="UP000003688"/>
    </source>
</evidence>
<dbReference type="EMBL" id="ABOX02000013">
    <property type="protein sequence ID" value="EEF60921.1"/>
    <property type="molecule type" value="Genomic_DNA"/>
</dbReference>
<dbReference type="STRING" id="320771.Cflav_PD4090"/>
<reference evidence="1 2" key="1">
    <citation type="journal article" date="2011" name="J. Bacteriol.">
        <title>Genome sequence of 'Pedosphaera parvula' Ellin514, an aerobic Verrucomicrobial isolate from pasture soil.</title>
        <authorList>
            <person name="Kant R."/>
            <person name="van Passel M.W."/>
            <person name="Sangwan P."/>
            <person name="Palva A."/>
            <person name="Lucas S."/>
            <person name="Copeland A."/>
            <person name="Lapidus A."/>
            <person name="Glavina Del Rio T."/>
            <person name="Dalin E."/>
            <person name="Tice H."/>
            <person name="Bruce D."/>
            <person name="Goodwin L."/>
            <person name="Pitluck S."/>
            <person name="Chertkov O."/>
            <person name="Larimer F.W."/>
            <person name="Land M.L."/>
            <person name="Hauser L."/>
            <person name="Brettin T.S."/>
            <person name="Detter J.C."/>
            <person name="Han S."/>
            <person name="de Vos W.M."/>
            <person name="Janssen P.H."/>
            <person name="Smidt H."/>
        </authorList>
    </citation>
    <scope>NUCLEOTIDE SEQUENCE [LARGE SCALE GENOMIC DNA]</scope>
    <source>
        <strain evidence="1 2">Ellin514</strain>
    </source>
</reference>
<proteinExistence type="predicted"/>
<gene>
    <name evidence="1" type="ORF">Cflav_PD4090</name>
</gene>
<accession>B9XH00</accession>
<organism evidence="1 2">
    <name type="scientific">Pedosphaera parvula (strain Ellin514)</name>
    <dbReference type="NCBI Taxonomy" id="320771"/>
    <lineage>
        <taxon>Bacteria</taxon>
        <taxon>Pseudomonadati</taxon>
        <taxon>Verrucomicrobiota</taxon>
        <taxon>Pedosphaerae</taxon>
        <taxon>Pedosphaerales</taxon>
        <taxon>Pedosphaeraceae</taxon>
        <taxon>Pedosphaera</taxon>
    </lineage>
</organism>
<name>B9XH00_PEDPL</name>
<dbReference type="OrthoDB" id="1716312at2"/>
<dbReference type="AlphaFoldDB" id="B9XH00"/>
<dbReference type="InterPro" id="IPR054221">
    <property type="entry name" value="DUF6941"/>
</dbReference>
<dbReference type="RefSeq" id="WP_007415096.1">
    <property type="nucleotide sequence ID" value="NZ_ABOX02000013.1"/>
</dbReference>
<comment type="caution">
    <text evidence="1">The sequence shown here is derived from an EMBL/GenBank/DDBJ whole genome shotgun (WGS) entry which is preliminary data.</text>
</comment>
<dbReference type="Pfam" id="PF22091">
    <property type="entry name" value="DUF6941"/>
    <property type="match status" value="1"/>
</dbReference>
<dbReference type="Proteomes" id="UP000003688">
    <property type="component" value="Unassembled WGS sequence"/>
</dbReference>
<protein>
    <submittedName>
        <fullName evidence="1">Uncharacterized protein</fullName>
    </submittedName>
</protein>
<evidence type="ECO:0000313" key="1">
    <source>
        <dbReference type="EMBL" id="EEF60921.1"/>
    </source>
</evidence>
<keyword evidence="2" id="KW-1185">Reference proteome</keyword>
<sequence length="132" mass="14228">MNIQVAVLCDAATDSGGKLNILGAFDGLNPPQFPFVYAQCCIALRLTFTSEEEGTHQLRLTFMDEDGKMLMPGIDLPIAVAIPAESHFATSNVIVVHPPLKFEKAGLYSVDISLDGRQQGSIPLLVRGTRQG</sequence>